<accession>A0ACC2KMC7</accession>
<dbReference type="EMBL" id="CM056818">
    <property type="protein sequence ID" value="KAJ8622109.1"/>
    <property type="molecule type" value="Genomic_DNA"/>
</dbReference>
<organism evidence="1 2">
    <name type="scientific">Persea americana</name>
    <name type="common">Avocado</name>
    <dbReference type="NCBI Taxonomy" id="3435"/>
    <lineage>
        <taxon>Eukaryota</taxon>
        <taxon>Viridiplantae</taxon>
        <taxon>Streptophyta</taxon>
        <taxon>Embryophyta</taxon>
        <taxon>Tracheophyta</taxon>
        <taxon>Spermatophyta</taxon>
        <taxon>Magnoliopsida</taxon>
        <taxon>Magnoliidae</taxon>
        <taxon>Laurales</taxon>
        <taxon>Lauraceae</taxon>
        <taxon>Persea</taxon>
    </lineage>
</organism>
<name>A0ACC2KMC7_PERAE</name>
<protein>
    <submittedName>
        <fullName evidence="1">Uncharacterized protein</fullName>
    </submittedName>
</protein>
<comment type="caution">
    <text evidence="1">The sequence shown here is derived from an EMBL/GenBank/DDBJ whole genome shotgun (WGS) entry which is preliminary data.</text>
</comment>
<keyword evidence="2" id="KW-1185">Reference proteome</keyword>
<gene>
    <name evidence="1" type="ORF">MRB53_030638</name>
</gene>
<dbReference type="Proteomes" id="UP001234297">
    <property type="component" value="Chromosome 10"/>
</dbReference>
<sequence>MDTLFADQSIQFDVAQRRIRPPLEPNDTIHRRNSRGGAQPIMPGLDLLLQHDVRHLSEDDHNLGFPAPPSLLDSWFGHFLSTLRTQLFLLGTQTAMATKIKGFFKRFKHISQIFVYKEEHEMEIGYPTDVRHVSHIGSDGTSMNAPSWMNDFRTASDFSSRSISNLGQSRDRNNWEVASWSSQDFQQSLGIFPASAIFADSLNEELPKVPKKTKQKKSKTKKELIPTSLGWFEERDPKWLR</sequence>
<reference evidence="1 2" key="1">
    <citation type="journal article" date="2022" name="Hortic Res">
        <title>A haplotype resolved chromosomal level avocado genome allows analysis of novel avocado genes.</title>
        <authorList>
            <person name="Nath O."/>
            <person name="Fletcher S.J."/>
            <person name="Hayward A."/>
            <person name="Shaw L.M."/>
            <person name="Masouleh A.K."/>
            <person name="Furtado A."/>
            <person name="Henry R.J."/>
            <person name="Mitter N."/>
        </authorList>
    </citation>
    <scope>NUCLEOTIDE SEQUENCE [LARGE SCALE GENOMIC DNA]</scope>
    <source>
        <strain evidence="2">cv. Hass</strain>
    </source>
</reference>
<evidence type="ECO:0000313" key="2">
    <source>
        <dbReference type="Proteomes" id="UP001234297"/>
    </source>
</evidence>
<proteinExistence type="predicted"/>
<evidence type="ECO:0000313" key="1">
    <source>
        <dbReference type="EMBL" id="KAJ8622109.1"/>
    </source>
</evidence>